<evidence type="ECO:0000256" key="1">
    <source>
        <dbReference type="SAM" id="MobiDB-lite"/>
    </source>
</evidence>
<dbReference type="InterPro" id="IPR036397">
    <property type="entry name" value="RNaseH_sf"/>
</dbReference>
<protein>
    <submittedName>
        <fullName evidence="3">Mu transposase C-terminal domain-containing protein</fullName>
    </submittedName>
</protein>
<name>A0ABP6K472_9ACTN</name>
<reference evidence="4" key="1">
    <citation type="journal article" date="2019" name="Int. J. Syst. Evol. Microbiol.">
        <title>The Global Catalogue of Microorganisms (GCM) 10K type strain sequencing project: providing services to taxonomists for standard genome sequencing and annotation.</title>
        <authorList>
            <consortium name="The Broad Institute Genomics Platform"/>
            <consortium name="The Broad Institute Genome Sequencing Center for Infectious Disease"/>
            <person name="Wu L."/>
            <person name="Ma J."/>
        </authorList>
    </citation>
    <scope>NUCLEOTIDE SEQUENCE [LARGE SCALE GENOMIC DNA]</scope>
    <source>
        <strain evidence="4">JCM 9088</strain>
    </source>
</reference>
<evidence type="ECO:0000313" key="3">
    <source>
        <dbReference type="EMBL" id="GAA2969791.1"/>
    </source>
</evidence>
<dbReference type="InterPro" id="IPR015378">
    <property type="entry name" value="Transposase-like_Mu_C"/>
</dbReference>
<evidence type="ECO:0000313" key="4">
    <source>
        <dbReference type="Proteomes" id="UP001500403"/>
    </source>
</evidence>
<dbReference type="InterPro" id="IPR012337">
    <property type="entry name" value="RNaseH-like_sf"/>
</dbReference>
<dbReference type="EMBL" id="BAAAUD010000090">
    <property type="protein sequence ID" value="GAA2969791.1"/>
    <property type="molecule type" value="Genomic_DNA"/>
</dbReference>
<keyword evidence="4" id="KW-1185">Reference proteome</keyword>
<dbReference type="Gene3D" id="2.30.30.130">
    <property type="entry name" value="Transposase, Mu, C-terminal"/>
    <property type="match status" value="1"/>
</dbReference>
<dbReference type="SUPFAM" id="SSF50610">
    <property type="entry name" value="mu transposase, C-terminal domain"/>
    <property type="match status" value="1"/>
</dbReference>
<evidence type="ECO:0000259" key="2">
    <source>
        <dbReference type="PROSITE" id="PS50994"/>
    </source>
</evidence>
<dbReference type="InterPro" id="IPR009004">
    <property type="entry name" value="Transposase_Mu_C"/>
</dbReference>
<organism evidence="3 4">
    <name type="scientific">Streptomyces enissocaesilis</name>
    <dbReference type="NCBI Taxonomy" id="332589"/>
    <lineage>
        <taxon>Bacteria</taxon>
        <taxon>Bacillati</taxon>
        <taxon>Actinomycetota</taxon>
        <taxon>Actinomycetes</taxon>
        <taxon>Kitasatosporales</taxon>
        <taxon>Streptomycetaceae</taxon>
        <taxon>Streptomyces</taxon>
        <taxon>Streptomyces rochei group</taxon>
    </lineage>
</organism>
<dbReference type="PROSITE" id="PS50994">
    <property type="entry name" value="INTEGRASE"/>
    <property type="match status" value="1"/>
</dbReference>
<accession>A0ABP6K472</accession>
<feature type="compositionally biased region" description="Polar residues" evidence="1">
    <location>
        <begin position="492"/>
        <end position="509"/>
    </location>
</feature>
<dbReference type="InterPro" id="IPR001584">
    <property type="entry name" value="Integrase_cat-core"/>
</dbReference>
<proteinExistence type="predicted"/>
<feature type="domain" description="Integrase catalytic" evidence="2">
    <location>
        <begin position="104"/>
        <end position="301"/>
    </location>
</feature>
<gene>
    <name evidence="3" type="ORF">GCM10010446_63770</name>
</gene>
<dbReference type="Pfam" id="PF09299">
    <property type="entry name" value="Mu-transpos_C"/>
    <property type="match status" value="1"/>
</dbReference>
<dbReference type="SUPFAM" id="SSF53098">
    <property type="entry name" value="Ribonuclease H-like"/>
    <property type="match status" value="1"/>
</dbReference>
<comment type="caution">
    <text evidence="3">The sequence shown here is derived from an EMBL/GenBank/DDBJ whole genome shotgun (WGS) entry which is preliminary data.</text>
</comment>
<dbReference type="Proteomes" id="UP001500403">
    <property type="component" value="Unassembled WGS sequence"/>
</dbReference>
<feature type="region of interest" description="Disordered" evidence="1">
    <location>
        <begin position="483"/>
        <end position="510"/>
    </location>
</feature>
<sequence length="552" mass="60924">MVADTLAVSERTVRRWLVAAREDGRLERAERCRFQVTSQLARRLAFHRGSVAALHRELVAEGAARGDAVPSLATLYRAVERDVSPGLRAGMRGGEAARRDHDVFLERPAGHRNDVWETDHVQVKVEVDIDGAPGRPWVTWFIDCATRVICGFAVTAQVPSRESVLVALRDAISREGEHGPFGGLPGAVRVDRGRDFLSRTVGEALGAFAVPVVDLPGYSPHLKGTVEALNKAAKQMFFAQLPGYTAAPRLKGGRKPAARQRLLPLEAFVELLGQWVVWWNTEHRPRLLAGRTPAAAWEEDLTPVEDAEPGALHMFTLEDDGRVRTLANKGVRWRNRHYVDAWMTGQAGRKVRLRYMPHHEHEIEVYDAATGRHLGSAYLSNRASPEQIREMKRARAREADRLKRLLQAAEKDRATRYAAATRGTPAEVLGTVTELQAEAHLRAVAAADLTEVALPGYLSLPAQLPASWTAPDTNKPAVPCPEWSAPRRSAAARTNWTTCSPPRVRSSTPRAEAMNRISIRSGLTSGSPSSMRKYLQEVPELWPGTAVHATRA</sequence>
<dbReference type="Gene3D" id="3.30.420.10">
    <property type="entry name" value="Ribonuclease H-like superfamily/Ribonuclease H"/>
    <property type="match status" value="1"/>
</dbReference>